<keyword evidence="1" id="KW-0347">Helicase</keyword>
<dbReference type="Pfam" id="PF13087">
    <property type="entry name" value="AAA_12"/>
    <property type="match status" value="1"/>
</dbReference>
<dbReference type="InterPro" id="IPR045055">
    <property type="entry name" value="DNA2/NAM7-like"/>
</dbReference>
<evidence type="ECO:0000313" key="6">
    <source>
        <dbReference type="Proteomes" id="UP000474640"/>
    </source>
</evidence>
<dbReference type="InterPro" id="IPR047187">
    <property type="entry name" value="SF1_C_Upf1"/>
</dbReference>
<keyword evidence="1" id="KW-0378">Hydrolase</keyword>
<dbReference type="InterPro" id="IPR027417">
    <property type="entry name" value="P-loop_NTPase"/>
</dbReference>
<dbReference type="OrthoDB" id="6513042at2759"/>
<dbReference type="GO" id="GO:0031380">
    <property type="term" value="C:nuclear RNA-directed RNA polymerase complex"/>
    <property type="evidence" value="ECO:0007669"/>
    <property type="project" value="TreeGrafter"/>
</dbReference>
<evidence type="ECO:0008006" key="7">
    <source>
        <dbReference type="Google" id="ProtNLM"/>
    </source>
</evidence>
<evidence type="ECO:0000259" key="4">
    <source>
        <dbReference type="Pfam" id="PF13087"/>
    </source>
</evidence>
<dbReference type="PANTHER" id="PTHR10887">
    <property type="entry name" value="DNA2/NAM7 HELICASE FAMILY"/>
    <property type="match status" value="1"/>
</dbReference>
<organism evidence="5 6">
    <name type="scientific">Orbilia oligospora</name>
    <name type="common">Nematode-trapping fungus</name>
    <name type="synonym">Arthrobotrys oligospora</name>
    <dbReference type="NCBI Taxonomy" id="2813651"/>
    <lineage>
        <taxon>Eukaryota</taxon>
        <taxon>Fungi</taxon>
        <taxon>Dikarya</taxon>
        <taxon>Ascomycota</taxon>
        <taxon>Pezizomycotina</taxon>
        <taxon>Orbiliomycetes</taxon>
        <taxon>Orbiliales</taxon>
        <taxon>Orbiliaceae</taxon>
        <taxon>Orbilia</taxon>
    </lineage>
</organism>
<dbReference type="Proteomes" id="UP000474640">
    <property type="component" value="Unassembled WGS sequence"/>
</dbReference>
<keyword evidence="1" id="KW-0547">Nucleotide-binding</keyword>
<dbReference type="AlphaFoldDB" id="A0A7C8RI09"/>
<accession>A0A7C8RI09</accession>
<dbReference type="Gene3D" id="3.40.50.300">
    <property type="entry name" value="P-loop containing nucleotide triphosphate hydrolases"/>
    <property type="match status" value="2"/>
</dbReference>
<dbReference type="PANTHER" id="PTHR10887:SF341">
    <property type="entry name" value="NFX1-TYPE ZINC FINGER-CONTAINING PROTEIN 1"/>
    <property type="match status" value="1"/>
</dbReference>
<dbReference type="SUPFAM" id="SSF52540">
    <property type="entry name" value="P-loop containing nucleoside triphosphate hydrolases"/>
    <property type="match status" value="1"/>
</dbReference>
<sequence length="874" mass="100456">MFQGLFRAHGDQRPARASNLDDPDQEKKSTKFWFSVPSLTADGQRFRLNTLKLALRSYPGLEKYVSVQPFERGIKFFISFELTKDSILQSDLTESPNGTVLSLIIDPELTELTAPKGLDKESSVVKTFYALNKATILDLCFGEVLSTGDKIVVSEFFKRMKIEKVERRRPDKKTPIFDKSMSRFFSLRDYYNVQSTAAKWEHDSQINRIREYFKGKAWVRLLDDDREIEIHMRWTGDPKEKMRLRDEQEFDLSSPDTPIEHGLRVIALPQHVEDFNFRNNLVVQSVEEMGEDVKQFLRSISDPDLPCELREVMWVEPVENTRSRDLILKNLQKTIEAAKDKQSRVDLCGIILGFNPLANTKPCSREVIEQLEKFPLEDEQRSAALMALSPVDDNEPTLLTTVRGGPSTGKTYLSSVVCKVALASKLNSRILVCAPTNISLEALIEAMADFVEIKSRRGDVVYLQSRIPSTRMEHDHKNEIVAAIVAKTKLAKQREAWMEDHINDRLTLRYAECTNKKLEGPLREVEELIEKKIWSNTLLAFTTLESALKVPLSFGATMLVIEEAGRATEPQALIPITRFSRTLERILLVGDTRHLLPFSLTDYSVTQLSFLERLMRLEWNQFASLQQQREIHPAISEAIRKIWYRDNSKDPKPLFPGDNTFHIQDTPKENSYIIYDHPRVHSLPKDGFYRQIIKRLFDINDLGFWIDIKGKDDEADCGSKSNMKEVDAIRRMCCVLAKVGIPLQDIAILTPYASQRELLTDDLQDQIENGLSVSSFEEYQLHRDVVLVSLVRANGGDNVGFLNNRNRLCAGFIHARYVQIIFGNHDFMTSAVTGFIRGNNERAMKDLVRGPYKWRVLRDPSKRLYERYIKMADF</sequence>
<name>A0A7C8RI09_ORBOL</name>
<feature type="domain" description="DNA2/NAM7 helicase helicase" evidence="3">
    <location>
        <begin position="376"/>
        <end position="598"/>
    </location>
</feature>
<comment type="caution">
    <text evidence="5">The sequence shown here is derived from an EMBL/GenBank/DDBJ whole genome shotgun (WGS) entry which is preliminary data.</text>
</comment>
<protein>
    <recommendedName>
        <fullName evidence="7">DNA2/NAM7 helicase-like C-terminal domain-containing protein</fullName>
    </recommendedName>
</protein>
<dbReference type="InterPro" id="IPR041677">
    <property type="entry name" value="DNA2/NAM7_AAA_11"/>
</dbReference>
<dbReference type="EMBL" id="JAABOJ010000007">
    <property type="protein sequence ID" value="KAF3285292.1"/>
    <property type="molecule type" value="Genomic_DNA"/>
</dbReference>
<feature type="region of interest" description="Disordered" evidence="2">
    <location>
        <begin position="1"/>
        <end position="25"/>
    </location>
</feature>
<evidence type="ECO:0000256" key="2">
    <source>
        <dbReference type="SAM" id="MobiDB-lite"/>
    </source>
</evidence>
<dbReference type="InterPro" id="IPR041679">
    <property type="entry name" value="DNA2/NAM7-like_C"/>
</dbReference>
<keyword evidence="1" id="KW-0067">ATP-binding</keyword>
<evidence type="ECO:0000259" key="3">
    <source>
        <dbReference type="Pfam" id="PF13086"/>
    </source>
</evidence>
<dbReference type="GO" id="GO:0004386">
    <property type="term" value="F:helicase activity"/>
    <property type="evidence" value="ECO:0007669"/>
    <property type="project" value="InterPro"/>
</dbReference>
<dbReference type="Pfam" id="PF13086">
    <property type="entry name" value="AAA_11"/>
    <property type="match status" value="1"/>
</dbReference>
<dbReference type="GO" id="GO:0031048">
    <property type="term" value="P:regulatory ncRNA-mediated heterochromatin formation"/>
    <property type="evidence" value="ECO:0007669"/>
    <property type="project" value="TreeGrafter"/>
</dbReference>
<evidence type="ECO:0000256" key="1">
    <source>
        <dbReference type="ARBA" id="ARBA00022806"/>
    </source>
</evidence>
<gene>
    <name evidence="5" type="ORF">TWF970_010363</name>
</gene>
<reference evidence="5 6" key="1">
    <citation type="submission" date="2020-01" db="EMBL/GenBank/DDBJ databases">
        <authorList>
            <person name="Palmer J.M."/>
        </authorList>
    </citation>
    <scope>NUCLEOTIDE SEQUENCE [LARGE SCALE GENOMIC DNA]</scope>
    <source>
        <strain evidence="5 6">TWF970</strain>
    </source>
</reference>
<evidence type="ECO:0000313" key="5">
    <source>
        <dbReference type="EMBL" id="KAF3285292.1"/>
    </source>
</evidence>
<proteinExistence type="predicted"/>
<feature type="domain" description="DNA2/NAM7 helicase-like C-terminal" evidence="4">
    <location>
        <begin position="608"/>
        <end position="825"/>
    </location>
</feature>
<dbReference type="CDD" id="cd18808">
    <property type="entry name" value="SF1_C_Upf1"/>
    <property type="match status" value="1"/>
</dbReference>